<dbReference type="AlphaFoldDB" id="A0A821XET3"/>
<name>A0A821XET3_9BILA</name>
<dbReference type="EMBL" id="CAJOBP010075865">
    <property type="protein sequence ID" value="CAF4898200.1"/>
    <property type="molecule type" value="Genomic_DNA"/>
</dbReference>
<evidence type="ECO:0000313" key="4">
    <source>
        <dbReference type="Proteomes" id="UP000663873"/>
    </source>
</evidence>
<feature type="non-terminal residue" evidence="3">
    <location>
        <position position="64"/>
    </location>
</feature>
<gene>
    <name evidence="2" type="ORF">UJA718_LOCUS45393</name>
    <name evidence="3" type="ORF">UJA718_LOCUS47353</name>
</gene>
<feature type="region of interest" description="Disordered" evidence="1">
    <location>
        <begin position="24"/>
        <end position="47"/>
    </location>
</feature>
<organism evidence="3 4">
    <name type="scientific">Rotaria socialis</name>
    <dbReference type="NCBI Taxonomy" id="392032"/>
    <lineage>
        <taxon>Eukaryota</taxon>
        <taxon>Metazoa</taxon>
        <taxon>Spiralia</taxon>
        <taxon>Gnathifera</taxon>
        <taxon>Rotifera</taxon>
        <taxon>Eurotatoria</taxon>
        <taxon>Bdelloidea</taxon>
        <taxon>Philodinida</taxon>
        <taxon>Philodinidae</taxon>
        <taxon>Rotaria</taxon>
    </lineage>
</organism>
<evidence type="ECO:0000313" key="2">
    <source>
        <dbReference type="EMBL" id="CAF4898200.1"/>
    </source>
</evidence>
<feature type="non-terminal residue" evidence="3">
    <location>
        <position position="1"/>
    </location>
</feature>
<accession>A0A821XET3</accession>
<reference evidence="3" key="1">
    <citation type="submission" date="2021-02" db="EMBL/GenBank/DDBJ databases">
        <authorList>
            <person name="Nowell W R."/>
        </authorList>
    </citation>
    <scope>NUCLEOTIDE SEQUENCE</scope>
</reference>
<keyword evidence="4" id="KW-1185">Reference proteome</keyword>
<sequence>EFFYATDYANGPMIDDSNYEITASPDLPTSVPHCSNNPGLDTRWESVDTDYSLPTPRRWISNNN</sequence>
<proteinExistence type="predicted"/>
<protein>
    <submittedName>
        <fullName evidence="3">Uncharacterized protein</fullName>
    </submittedName>
</protein>
<evidence type="ECO:0000256" key="1">
    <source>
        <dbReference type="SAM" id="MobiDB-lite"/>
    </source>
</evidence>
<evidence type="ECO:0000313" key="3">
    <source>
        <dbReference type="EMBL" id="CAF4941713.1"/>
    </source>
</evidence>
<dbReference type="Proteomes" id="UP000663873">
    <property type="component" value="Unassembled WGS sequence"/>
</dbReference>
<comment type="caution">
    <text evidence="3">The sequence shown here is derived from an EMBL/GenBank/DDBJ whole genome shotgun (WGS) entry which is preliminary data.</text>
</comment>
<dbReference type="EMBL" id="CAJOBP010089394">
    <property type="protein sequence ID" value="CAF4941713.1"/>
    <property type="molecule type" value="Genomic_DNA"/>
</dbReference>